<dbReference type="InterPro" id="IPR057326">
    <property type="entry name" value="KR_dom"/>
</dbReference>
<dbReference type="InterPro" id="IPR032821">
    <property type="entry name" value="PKS_assoc"/>
</dbReference>
<reference evidence="12 13" key="1">
    <citation type="submission" date="2012-11" db="EMBL/GenBank/DDBJ databases">
        <title>Genome assembly of Thiorhodococcus sp. AK35.</title>
        <authorList>
            <person name="Nupur N."/>
            <person name="Khatri I."/>
            <person name="Subramanian S."/>
            <person name="Pinnaka A."/>
        </authorList>
    </citation>
    <scope>NUCLEOTIDE SEQUENCE [LARGE SCALE GENOMIC DNA]</scope>
    <source>
        <strain evidence="12 13">AK35</strain>
    </source>
</reference>
<protein>
    <submittedName>
        <fullName evidence="12">Long-chain-fatty-acid--CoA ligase</fullName>
    </submittedName>
</protein>
<feature type="domain" description="Carrier" evidence="9">
    <location>
        <begin position="5436"/>
        <end position="5512"/>
    </location>
</feature>
<evidence type="ECO:0000256" key="5">
    <source>
        <dbReference type="ARBA" id="ARBA00022553"/>
    </source>
</evidence>
<dbReference type="GO" id="GO:0044550">
    <property type="term" value="P:secondary metabolite biosynthetic process"/>
    <property type="evidence" value="ECO:0007669"/>
    <property type="project" value="TreeGrafter"/>
</dbReference>
<dbReference type="GO" id="GO:0043041">
    <property type="term" value="P:amino acid activation for nonribosomal peptide biosynthetic process"/>
    <property type="evidence" value="ECO:0007669"/>
    <property type="project" value="TreeGrafter"/>
</dbReference>
<dbReference type="PROSITE" id="PS52004">
    <property type="entry name" value="KS3_2"/>
    <property type="match status" value="1"/>
</dbReference>
<dbReference type="InterPro" id="IPR009081">
    <property type="entry name" value="PP-bd_ACP"/>
</dbReference>
<dbReference type="PROSITE" id="PS00455">
    <property type="entry name" value="AMP_BINDING"/>
    <property type="match status" value="3"/>
</dbReference>
<dbReference type="UniPathway" id="UPA00094"/>
<dbReference type="PROSITE" id="PS50075">
    <property type="entry name" value="CARRIER"/>
    <property type="match status" value="6"/>
</dbReference>
<dbReference type="SMART" id="SM00825">
    <property type="entry name" value="PKS_KS"/>
    <property type="match status" value="1"/>
</dbReference>
<dbReference type="CDD" id="cd12117">
    <property type="entry name" value="A_NRPS_Srf_like"/>
    <property type="match status" value="1"/>
</dbReference>
<feature type="domain" description="Carrier" evidence="9">
    <location>
        <begin position="1495"/>
        <end position="1570"/>
    </location>
</feature>
<feature type="compositionally biased region" description="Basic and acidic residues" evidence="8">
    <location>
        <begin position="5421"/>
        <end position="5437"/>
    </location>
</feature>
<dbReference type="InterPro" id="IPR042099">
    <property type="entry name" value="ANL_N_sf"/>
</dbReference>
<dbReference type="Gene3D" id="3.40.47.10">
    <property type="match status" value="1"/>
</dbReference>
<dbReference type="InterPro" id="IPR023213">
    <property type="entry name" value="CAT-like_dom_sf"/>
</dbReference>
<dbReference type="GO" id="GO:0006633">
    <property type="term" value="P:fatty acid biosynthetic process"/>
    <property type="evidence" value="ECO:0007669"/>
    <property type="project" value="UniProtKB-UniPathway"/>
</dbReference>
<dbReference type="NCBIfam" id="TIGR01733">
    <property type="entry name" value="AA-adenyl-dom"/>
    <property type="match status" value="3"/>
</dbReference>
<dbReference type="InterPro" id="IPR013968">
    <property type="entry name" value="PKS_KR"/>
</dbReference>
<evidence type="ECO:0000259" key="10">
    <source>
        <dbReference type="PROSITE" id="PS52004"/>
    </source>
</evidence>
<evidence type="ECO:0000259" key="9">
    <source>
        <dbReference type="PROSITE" id="PS50075"/>
    </source>
</evidence>
<dbReference type="GO" id="GO:0031177">
    <property type="term" value="F:phosphopantetheine binding"/>
    <property type="evidence" value="ECO:0007669"/>
    <property type="project" value="InterPro"/>
</dbReference>
<dbReference type="SUPFAM" id="SSF53901">
    <property type="entry name" value="Thiolase-like"/>
    <property type="match status" value="1"/>
</dbReference>
<dbReference type="InterPro" id="IPR036736">
    <property type="entry name" value="ACP-like_sf"/>
</dbReference>
<feature type="region of interest" description="Disordered" evidence="8">
    <location>
        <begin position="1"/>
        <end position="25"/>
    </location>
</feature>
<comment type="pathway">
    <text evidence="2">Lipid metabolism; fatty acid biosynthesis.</text>
</comment>
<dbReference type="PROSITE" id="PS00012">
    <property type="entry name" value="PHOSPHOPANTETHEINE"/>
    <property type="match status" value="5"/>
</dbReference>
<dbReference type="Proteomes" id="UP000019460">
    <property type="component" value="Unassembled WGS sequence"/>
</dbReference>
<keyword evidence="12" id="KW-0436">Ligase</keyword>
<dbReference type="InterPro" id="IPR049551">
    <property type="entry name" value="PKS_DH_C"/>
</dbReference>
<dbReference type="Gene3D" id="3.10.129.110">
    <property type="entry name" value="Polyketide synthase dehydratase"/>
    <property type="match status" value="1"/>
</dbReference>
<dbReference type="SUPFAM" id="SSF56801">
    <property type="entry name" value="Acetyl-CoA synthetase-like"/>
    <property type="match status" value="3"/>
</dbReference>
<feature type="domain" description="Carrier" evidence="9">
    <location>
        <begin position="4041"/>
        <end position="4117"/>
    </location>
</feature>
<proteinExistence type="inferred from homology"/>
<dbReference type="PATRIC" id="fig|1249627.3.peg.3765"/>
<dbReference type="InterPro" id="IPR042104">
    <property type="entry name" value="PKS_dehydratase_sf"/>
</dbReference>
<dbReference type="InterPro" id="IPR014030">
    <property type="entry name" value="Ketoacyl_synth_N"/>
</dbReference>
<comment type="similarity">
    <text evidence="3">Belongs to the short-chain dehydrogenases/reductases (SDR) family.</text>
</comment>
<dbReference type="InterPro" id="IPR045851">
    <property type="entry name" value="AMP-bd_C_sf"/>
</dbReference>
<dbReference type="SMART" id="SM00822">
    <property type="entry name" value="PKS_KR"/>
    <property type="match status" value="1"/>
</dbReference>
<evidence type="ECO:0000256" key="6">
    <source>
        <dbReference type="ARBA" id="ARBA00022679"/>
    </source>
</evidence>
<feature type="region of interest" description="Disordered" evidence="8">
    <location>
        <begin position="5420"/>
        <end position="5441"/>
    </location>
</feature>
<feature type="domain" description="Carrier" evidence="9">
    <location>
        <begin position="977"/>
        <end position="1052"/>
    </location>
</feature>
<dbReference type="InterPro" id="IPR020841">
    <property type="entry name" value="PKS_Beta-ketoAc_synthase_dom"/>
</dbReference>
<dbReference type="InterPro" id="IPR018201">
    <property type="entry name" value="Ketoacyl_synth_AS"/>
</dbReference>
<feature type="domain" description="Ketosynthase family 3 (KS3)" evidence="10">
    <location>
        <begin position="4131"/>
        <end position="4555"/>
    </location>
</feature>
<evidence type="ECO:0000256" key="1">
    <source>
        <dbReference type="ARBA" id="ARBA00001957"/>
    </source>
</evidence>
<feature type="region of interest" description="C-terminal hotdog fold" evidence="7">
    <location>
        <begin position="4845"/>
        <end position="4982"/>
    </location>
</feature>
<feature type="region of interest" description="N-terminal hotdog fold" evidence="7">
    <location>
        <begin position="4716"/>
        <end position="4833"/>
    </location>
</feature>
<evidence type="ECO:0000259" key="11">
    <source>
        <dbReference type="PROSITE" id="PS52019"/>
    </source>
</evidence>
<dbReference type="Pfam" id="PF00550">
    <property type="entry name" value="PP-binding"/>
    <property type="match status" value="6"/>
</dbReference>
<dbReference type="InterPro" id="IPR049900">
    <property type="entry name" value="PKS_mFAS_DH"/>
</dbReference>
<dbReference type="NCBIfam" id="NF003417">
    <property type="entry name" value="PRK04813.1"/>
    <property type="match status" value="3"/>
</dbReference>
<comment type="cofactor">
    <cofactor evidence="1">
        <name>pantetheine 4'-phosphate</name>
        <dbReference type="ChEBI" id="CHEBI:47942"/>
    </cofactor>
</comment>
<dbReference type="InterPro" id="IPR025110">
    <property type="entry name" value="AMP-bd_C"/>
</dbReference>
<dbReference type="Pfam" id="PF08659">
    <property type="entry name" value="KR"/>
    <property type="match status" value="1"/>
</dbReference>
<organism evidence="12 13">
    <name type="scientific">Imhoffiella purpurea</name>
    <dbReference type="NCBI Taxonomy" id="1249627"/>
    <lineage>
        <taxon>Bacteria</taxon>
        <taxon>Pseudomonadati</taxon>
        <taxon>Pseudomonadota</taxon>
        <taxon>Gammaproteobacteria</taxon>
        <taxon>Chromatiales</taxon>
        <taxon>Chromatiaceae</taxon>
        <taxon>Imhoffiella</taxon>
    </lineage>
</organism>
<dbReference type="Gene3D" id="1.10.1240.100">
    <property type="match status" value="1"/>
</dbReference>
<dbReference type="Gene3D" id="3.30.559.10">
    <property type="entry name" value="Chloramphenicol acetyltransferase-like domain"/>
    <property type="match status" value="7"/>
</dbReference>
<dbReference type="PROSITE" id="PS52019">
    <property type="entry name" value="PKS_MFAS_DH"/>
    <property type="match status" value="1"/>
</dbReference>
<dbReference type="GO" id="GO:0016874">
    <property type="term" value="F:ligase activity"/>
    <property type="evidence" value="ECO:0007669"/>
    <property type="project" value="UniProtKB-KW"/>
</dbReference>
<feature type="domain" description="Carrier" evidence="9">
    <location>
        <begin position="2970"/>
        <end position="3045"/>
    </location>
</feature>
<dbReference type="CDD" id="cd05930">
    <property type="entry name" value="A_NRPS"/>
    <property type="match status" value="2"/>
</dbReference>
<dbReference type="InterPro" id="IPR010071">
    <property type="entry name" value="AA_adenyl_dom"/>
</dbReference>
<dbReference type="RefSeq" id="WP_081763596.1">
    <property type="nucleotide sequence ID" value="NZ_AONC01000067.1"/>
</dbReference>
<dbReference type="eggNOG" id="COG3321">
    <property type="taxonomic scope" value="Bacteria"/>
</dbReference>
<dbReference type="FunFam" id="3.40.50.12780:FF:000012">
    <property type="entry name" value="Non-ribosomal peptide synthetase"/>
    <property type="match status" value="1"/>
</dbReference>
<dbReference type="Gene3D" id="3.30.300.30">
    <property type="match status" value="3"/>
</dbReference>
<dbReference type="InterPro" id="IPR001242">
    <property type="entry name" value="Condensation_dom"/>
</dbReference>
<feature type="active site" description="Proton donor; for dehydratase activity" evidence="7">
    <location>
        <position position="4905"/>
    </location>
</feature>
<dbReference type="Pfam" id="PF00109">
    <property type="entry name" value="ketoacyl-synt"/>
    <property type="match status" value="1"/>
</dbReference>
<evidence type="ECO:0000256" key="2">
    <source>
        <dbReference type="ARBA" id="ARBA00005194"/>
    </source>
</evidence>
<dbReference type="InterPro" id="IPR016039">
    <property type="entry name" value="Thiolase-like"/>
</dbReference>
<dbReference type="STRING" id="1249627.D779_3687"/>
<evidence type="ECO:0000313" key="12">
    <source>
        <dbReference type="EMBL" id="EXJ13522.1"/>
    </source>
</evidence>
<dbReference type="InterPro" id="IPR020806">
    <property type="entry name" value="PKS_PP-bd"/>
</dbReference>
<evidence type="ECO:0000256" key="7">
    <source>
        <dbReference type="PROSITE-ProRule" id="PRU01363"/>
    </source>
</evidence>
<feature type="compositionally biased region" description="Basic and acidic residues" evidence="8">
    <location>
        <begin position="5955"/>
        <end position="5966"/>
    </location>
</feature>
<dbReference type="InterPro" id="IPR014031">
    <property type="entry name" value="Ketoacyl_synth_C"/>
</dbReference>
<dbReference type="PROSITE" id="PS00606">
    <property type="entry name" value="KS3_1"/>
    <property type="match status" value="1"/>
</dbReference>
<dbReference type="GO" id="GO:0005737">
    <property type="term" value="C:cytoplasm"/>
    <property type="evidence" value="ECO:0007669"/>
    <property type="project" value="TreeGrafter"/>
</dbReference>
<sequence>MQKGSSVAKASHSLDSENTPGSHPRLGLTSLQQELWLSHRTLPDDHPGISCGGLFELDDRPDPDLLREALGVLVRHFPLLSATLREESGPFPVIETRVWNEPDFTFVDLADRPDPVAAAHDWIADFVERPFVPLGGALCRFALIATGPHSASFVNRFFHVAADGIVCIAHYNVLTSIYNDLREGRPVALGPVQDWADDLEQDRRHLASERGRKDRDFWRERLPALPTEPLFTPRPGCPDRIETISRLEYDLSADFSRRLDACAARHGSSPSSVLLGLHLTALSRLYDAERLVLHLPLRFGEQRDQWCFHGHRVSLCPLGVEIGPGLSFAGLLDAIRKGMLALLRRARTPYQSVLREGGGHLDLARTWDANFNFISMPADGRFGAAKVRVGIPLTSRFDPVLFGIYVIQVIGDAGLHLSIDYSDNHFGREDVLRYLERLDLVLDQVLADPDRPLAEGGVLLEAERSAIEDWQTGARRDYLRGTIPALFERSAALRGPAAAVRAEGGDISYQELSTRSDRIAAWLLDAGVRPSEVVAVLARRDAALPETILGIMKAGAVYLPVDPDYPAERVDLMLRDSGARKILALDDEDLGRFAERLGLERPPAELPPAPPLPEIGEDDPAYLIYTSGSTGTPKGVLLAHRGFVNMIQAQIEDFGIRAEDRVLQFASPSFDASLSEIFMALLAGACLCPVPRALIDEPWRLRERMRALGIGVATFPPAYLRLFGREPLGLRVLITAGEPPVPEDARHYAAELRYFNAYGPTEASVCAAMTRIDPESAERSIHHIGRPIANSMACILDTRGRQVAPGIPGELCLAGPGLALGYLNRPDLTAERFVEAGFAPGLRLYRTGDRALWDTEGGIVLMGRLDEQVKIRGHRIEPGEVGAVLEGHPDVARAAALALPVQDRGLDLIAFFVPREPNRIDEEALRAWLAQRLPAYMLPSRLIPLDALPLAPTGKVDRQALAGLVRRMSEESGDGTETADGLETEVLEVVREVLGIRVSSLETDFFALGGDSIRLIDLGRALAARFGRDLSTRRLLADSSVRGIASALRDTHETAPDARETDEPLPLSRGQFQLWTLDQIQGPSARYNMPFALEIECDSLDEERLIAALVAAVDAQPACRQAIEGDIDRPRWRPLPTSGLRPSREDLSAEADPEAVCDRLFQEQIHRPFDLTRAPLLRAMLVRLDRRRARLLLVVHHIVGDGLSLHLILADLFRALDGHAPMVRPRRQLADWVASESAYLEGPEAEEDLNWWRGRLDPLPPRLDLFRGPRPALKSAEGDLIRLPLAPEVRDGLESLADRAGVTRLACFLSLVLRFLAHETEARDPAVALPAGLREGSGLQDLAGYFVNTLVLRASDSLIGTDEAATAALEASRILREAVGHGRYPFPMLAERLGGERDPSRSPLVDVLVTEIDESALFEGLVPPPGMRVRPIDSVLRASKLDTSFILHRRPDASALVLEYDTRLAGREEAEDLLNRFHAFCAAELAGRAAPAEGVAPNRIAEQLEAVWRQVLGVETADAESNFFSCGGDSIKAIQIVGQLRRLGLSGIVPGDLFTHPTLGQIRSRLAEAEPSTSRHPAARPDGAVRLLPMQERLLRRHPEHWRRFHMVLPLAVSSGYESARLRRGVEELPARHPILGLVFSADGTARLPEEGAAGIWEEIEASADLPDQRLVAEAAERLFARLDPESGRLVGAVLVHRGERRLLLLGGHHLVLDVVSLDLLRRELQWFCEHSDWPDPGEDFPGALAWAQRLDAARTEDRWQFEAKRWLEICRTATAPLPGLRPNATDRAGDRVPLIRRLTAELPTERPRVRLLAGLARALHALGTRGPVMVELESHGREPAFPDLDVGDTPGWLTLCAPLQLMPSDRIEEAVLERWFSELSHNGLGFSILARAEPERFDYRPQIAFNYLGSLTASDGEGLSPLPDLALPGAIPGLMHPDFCPDAPLDLMAYVSGGELVLLAYFSPARLDAGHIEALLDAWVDALAARPEPTPERLDLAARADCRPEEIETILAPTPAQASMLFQRELDGAGSGIYAQQIGFRLLGRLDPTRLAQAWGLVVDRHAALRGLFPEDRDGEPRWLILRRGRTLFEYQDLTALPASQRDLRLQETIDSALRRGFDLDRGPLILCTLLRLDEEEQELCWTFHHILMDGWCIAILLRELFAAHAALVSGETPDLPPPPPLQRYLDWRQGRDRSGALSYWRSQLAGLKTHTFIAPNAPGNEHESPEPGHREVEWRCDPERTRVMGACAARMQVSQAVLIQSLWTLLLASEHSDAETLVFGLVSAGRPAEVEGMASMIGLFLQTLPVVVRPDPDEPLAELAGRLQRQALERAPHEFLPLAEIQTLAPIGAPLFDHILVFENYPADGLDLPDAPRIAEVRGVERHPYDLGLSVIPGAELRFRLTWSTARLGERRPLRLLERWRRLVEGLTGDANPLCRDLIDLATPGPETAIPTAFNDTTRPYPRNETIDRLFLEMASRRPEAPAMLGSDGAIWTYADLERLSGAVAGALGPLAPGEPVALAMERGPLAVPVMLGILRAGGCYLPIDLKNPPARISGMLDAAACRILVHDATGLAALPADAGPRFLPVETLLAARAGDTAPAMEGSNRTALDPACIMFTSGSTGAPKGVLVPHRAVVRLVRNNGFLDIGPDERFLQAGPLGFDASTLEIWGPLLNGAALGFISDEDLLTPGGLCRTIAERGIGLMWLTSSLCNLLVDEDPATFQGLRVLLTGGEALSPAHMARLMDACPDLAVLNGYGPTENATFTTTHRIGRSDLDSGRIPIGRPVGNTRVHVVRPDGRPAELGEWGELCAAGDGLALGYVGRADLTAAQFVELPPPIAERVYRTGDIVRWRPDGRLEFQGRRDSQVKVRGYRIELAEIESALNALPGVLQSAVLADGEGEDRRLLACVRVEEGRNGNLAAELAERLPSYMIPERIQILGALPLTASGKLDRTTLLAMASGPDPRPAAGPSAALEDRVAALFAEVLETEVPSPEADFFDLGGHSLKAMRLLARLRTGLGVEISLRDVLAHTSVRALAGRLRTLQDGGAPAPDAIPALGELGDYPLSSGQERLWFLQHLQPESSVYNVPFAARIDAGIDAPLLRRALRLVEERQDALRLRVPAGSDGQAPRQTLAPPGRLALVEEDLSGVPDPAGRLAERVDEEVVRPFRFGPDAPLIRAFLFREGADGGLLLLICHHLICDGWSGEVFLRDLGLACAALRADTPVRWPTLPVRYVDYAAWQRGFLEGPEGRALAERWRTRLTPLPEPLALPLDRPRPAVRGFAGGVRRVRLGADRTQALREIARRHATTLFAVLASAVGVFLHRHTGQTEILVGVPVAGRQRSEIEDLVGFFVNTLPLRCRLDPEASVSQLLGALSGEWQACLADQLYPLEALIEDLQVRREASRNPLFDVLVALEDEDWTTSSAGGVLDLRPYPIRQRFSKMDLSLYFRPRDGGLEIDLEYSRELFLPETAERLAARLLHLLQTLPETCRQPIHRLAIMPGDELERVVEGFNATDLDWDLDGDIDARFRARAGLDPEATAIRSAAGIEIRYGQLDREVERLAGALTGSGVGHGDHVGVSFPRSPDLMRVIFAVQRIGAVYVPVVPGLPRERIRAMVEDLGRVTIVADEDAASALREAGARVLTLTDLERIPAAPLPPRPAPGDPAYVLFTSGSTGRPKGVVIEHRSVLNRIQWMQSRFPLGPGDLILQKTPVSFDVSVWELFWWSWTGAALAQLEPGGEMDPPAMVAAVSGNRATVMHFVPSMLRAFLDHLERSPDAVPRLASLRWVFASGEALTPDLVERFNRLLHRTNGTELHNLYGPTEATVDVSWQPCSPFEEGSGIPIGRPIANTRLYVLDPFGQPCPIGVAGELHIGGVQVARGYLNRPDLTAGVFGEDPFRPGSRFYRTGDLARWRPDGAVEYLGRTDHQVKVRGFRIELGEVEAACERIPEVAQAVVRVSELAGLPALEAFLLPRNGAQLTRGQIRRELERFLPDYMIPSLFRVAAEIPVNASGKADRAALAGDLLRDGPARQAVERPPQEAPSETAAEILDLWRQVLPAGAEVGPDENFFEAGGNSILLLRLHGLLEARWPGAFALTDLFAAVTATDQAARLTEAAPRPASAAVPAPGDREPIAVIGLALRLADFDDPDGLWADLLAGADRTGPLPEQRRSDTGAMLESVGIRMREDRLREAAYLDDIAGFDYRRFGLAPMDASLLDPEQRLFLETAFRCLEDGGYGGSALDGARVGVFAGGSPSQTFKEAASRSYPERAEQVYVINVPSSMPSRLGYLRNWNGPAELVDTACSSSLKAVWDACLALRRGDCDLAVAGGARVLLTPLRSGEAFTIETGSGRTLSFDAEADGVGAGEGAVVLLLKPLAQALEDGDAIRALIRGGAVNQDGRSASMAAPNPAAQAEVVRGAADGCGVSLDSLDFVEAHGTGTALGDPIEIDGLTRAFARQGDAGPKAAIGSVKGNYGHLDAAAGAIGLAKAILSLQHGVVPRQPHFRRPNPRIDFDKAPVFVARENHPLDPGRRPWRGGVSAFGLSGINVHLVLEQAPSTPSSKDDGSWILVPLSAASERGLRLYARQMLSHLAARDDWSANDLSATLTLGREHLPWRLAVLARDRREILEALLGWTLTPDDGTASTTPGKTQIQVAGLGNPDDAETARAAFLRGALPAWPEDRGFRRLNLPAVPMERSRCWPVFSADRTGPAETDGTLLGAGVESPDGRLFQVPVGEDAFWPVAEHRIQDRPALVGMAMPALLGEALADTDAGGLLIGDLSWLRPLFRDEVEEVCLRLRPDGRAWQASLSARDATGAWNDHAEARVERLGRTQERLDLDGLRKTLVEIPAREWDPETAATVAVGKRWNCRRRIWRGDAGTLALLELDPDYAEDLSLTPWHPAMLDVAASLALDGLGLVPAGCRSIRLLHPLERRCYAWATPRGDRAEDAPLLVDCRICDERGRLLTDLGGLLFLPLSRPAARLHEPVWNPLPEAEGREGTGAVLILGDADETAGLTDRFAGQGRGWIRRSFPRREEEAAELVQVVEREPYSLICGFLPRDGFDPWPLACFFKRLLEKGLGRPMRFVALGRGACPSPGTPAAETPDAALALGLLLSVAREEPLLSTRYIEIGGEPDPERLAAILEGPLPADDTPLRLDAEGGCQLRGLGPALADREPQEIATGEGVVLYSGGLGAMALTLARTLPGPGGKVALLHRGEVPDATQWPALAEDPSHPFAWRAARLLELRAAGIALRLHRCDVTDRDALAATLDAVRRDQGEILGVVHTAGVAGDGFLSGKSRETFEAVLAPKVDGVRHLHELTLSDPIRHFVLASSRTGLRGAPGQTDYAAANAYLDAFALWRHAQGLPALSLDWNAWDEIGMAARHGALAPGIPALKPDQAGPLLLRALASGAPQLVVTLPGERLDEPETERQETRDGETPGAEAQVRDIWAAVLGYTDPLSPEDDFYGLGGDSISGLQIVNRVNRELGLTLSLADLFGRSRLGDFLALVLEASGTEAQETGSWEPAPELEEYPVSWEQLAVLQAEAPAEPHTGYNLPQFLRLAPGVEPRDLEAALRTLIARHEILRTAFVGLDSPRPRMRILAELPFALAVRRVAQLDGPTCQSLVRPFDLGRAPLFRTQILEDDAGQRLFFLDIHHALADARTIDILLTELIALLRGEALPEPGPQQKDAAWQQHLGGEAADQAARDYWLGRFSLPLPQLDLPSDRPRPARHGNRGATHAFPVPAEWIDPLRALARSRSTTSHSLMLSLWVLLLADLADEEELVVAVAADGRDREELASCTGMFVSLLPLRLRPAGSASLADFLDRNHRLHAEALRHRAFALNRLLSELRAPARRDRTPLAEVTFSYMNFDSAMAPDADPPLEQIEVANPGCKADLAIFASDTGERLSFALEYYADLFDAERMERMGRRFLDLLAAVIELGPDRPLADYLPAGAELERRRTPDDPRTLPPDRTPAETQEQVDTELQGLVLGVFRDLFQQPDLTPDDSFFDLGGHSLLGLQIVNRLTGLCRRRLSIRDLFDHPTPADLSARLRTAPRTADPIVQDPGAGPWPLSHDQQRLYVLHQMDGGALAYNMPFAFAVSGPFEVERFRRALNGVIERHQVLRTAFVEEDGMLRQAVRDDWRPPIAMDEAQVDRTGALARFRADMATPFDLSVPPPLRIRICRIGPEEHLLGLVMHHICGDGWSMQILFGELLSLYSAAEDRPEGLRPLAVQYRDYALWQQERDWSAEAAYWRERLSGVPARIRLPLDKAPPREPRRPSAAELLELDAVLMTRLRDLAAARGVSLATLFLALFAALLHRLTGQADLLIGVGVAGREREELEDLVGFFVNILPIRLRMDAETEFEALLAETHKAMLEALERQDYPFDLLVRELSPDRGGGRGELVNVMFEYQRYFDLDRINRIGETGGLRIEPLDLDGTADASPGPRARYDLTLFVQDDPHGCRLRAEYDAELLTDRTVRAWLGHLEQFMRMLAAQDGTP</sequence>
<dbReference type="InterPro" id="IPR020845">
    <property type="entry name" value="AMP-binding_CS"/>
</dbReference>
<dbReference type="OrthoDB" id="9757559at2"/>
<dbReference type="Pfam" id="PF14765">
    <property type="entry name" value="PS-DH"/>
    <property type="match status" value="1"/>
</dbReference>
<dbReference type="SUPFAM" id="SSF51735">
    <property type="entry name" value="NAD(P)-binding Rossmann-fold domains"/>
    <property type="match status" value="2"/>
</dbReference>
<dbReference type="Gene3D" id="3.30.559.30">
    <property type="entry name" value="Nonribosomal peptide synthetase, condensation domain"/>
    <property type="match status" value="7"/>
</dbReference>
<feature type="domain" description="PKS/mFAS DH" evidence="11">
    <location>
        <begin position="4716"/>
        <end position="4982"/>
    </location>
</feature>
<gene>
    <name evidence="12" type="ORF">D779_3687</name>
</gene>
<feature type="active site" description="Proton acceptor; for dehydratase activity" evidence="7">
    <location>
        <position position="4746"/>
    </location>
</feature>
<name>W9VBV5_9GAMM</name>
<keyword evidence="5" id="KW-0597">Phosphoprotein</keyword>
<evidence type="ECO:0000313" key="13">
    <source>
        <dbReference type="Proteomes" id="UP000019460"/>
    </source>
</evidence>
<dbReference type="Pfam" id="PF02801">
    <property type="entry name" value="Ketoacyl-synt_C"/>
    <property type="match status" value="1"/>
</dbReference>
<dbReference type="eggNOG" id="COG1020">
    <property type="taxonomic scope" value="Bacteria"/>
</dbReference>
<dbReference type="Gene3D" id="1.10.1200.10">
    <property type="entry name" value="ACP-like"/>
    <property type="match status" value="6"/>
</dbReference>
<dbReference type="InterPro" id="IPR036291">
    <property type="entry name" value="NAD(P)-bd_dom_sf"/>
</dbReference>
<accession>W9VBV5</accession>
<dbReference type="Pfam" id="PF00668">
    <property type="entry name" value="Condensation"/>
    <property type="match status" value="7"/>
</dbReference>
<dbReference type="FunFam" id="2.30.38.10:FF:000001">
    <property type="entry name" value="Non-ribosomal peptide synthetase PvdI"/>
    <property type="match status" value="1"/>
</dbReference>
<dbReference type="Pfam" id="PF16197">
    <property type="entry name" value="KAsynt_C_assoc"/>
    <property type="match status" value="1"/>
</dbReference>
<dbReference type="PANTHER" id="PTHR45527">
    <property type="entry name" value="NONRIBOSOMAL PEPTIDE SYNTHETASE"/>
    <property type="match status" value="1"/>
</dbReference>
<keyword evidence="6" id="KW-0808">Transferase</keyword>
<dbReference type="Gene3D" id="3.40.50.12780">
    <property type="entry name" value="N-terminal domain of ligase-like"/>
    <property type="match status" value="3"/>
</dbReference>
<dbReference type="EMBL" id="AONC01000067">
    <property type="protein sequence ID" value="EXJ13522.1"/>
    <property type="molecule type" value="Genomic_DNA"/>
</dbReference>
<dbReference type="SUPFAM" id="SSF47336">
    <property type="entry name" value="ACP-like"/>
    <property type="match status" value="6"/>
</dbReference>
<dbReference type="CDD" id="cd00833">
    <property type="entry name" value="PKS"/>
    <property type="match status" value="1"/>
</dbReference>
<keyword evidence="13" id="KW-1185">Reference proteome</keyword>
<dbReference type="SMART" id="SM00823">
    <property type="entry name" value="PKS_PP"/>
    <property type="match status" value="6"/>
</dbReference>
<feature type="region of interest" description="Disordered" evidence="8">
    <location>
        <begin position="5951"/>
        <end position="5981"/>
    </location>
</feature>
<dbReference type="GO" id="GO:0004315">
    <property type="term" value="F:3-oxoacyl-[acyl-carrier-protein] synthase activity"/>
    <property type="evidence" value="ECO:0007669"/>
    <property type="project" value="InterPro"/>
</dbReference>
<dbReference type="SUPFAM" id="SSF52777">
    <property type="entry name" value="CoA-dependent acyltransferases"/>
    <property type="match status" value="14"/>
</dbReference>
<dbReference type="CDD" id="cd19531">
    <property type="entry name" value="LCL_NRPS-like"/>
    <property type="match status" value="2"/>
</dbReference>
<evidence type="ECO:0000256" key="3">
    <source>
        <dbReference type="ARBA" id="ARBA00006484"/>
    </source>
</evidence>
<dbReference type="Gene3D" id="3.40.50.720">
    <property type="entry name" value="NAD(P)-binding Rossmann-like Domain"/>
    <property type="match status" value="1"/>
</dbReference>
<dbReference type="Pfam" id="PF13193">
    <property type="entry name" value="AMP-binding_C"/>
    <property type="match status" value="2"/>
</dbReference>
<keyword evidence="4" id="KW-0596">Phosphopantetheine</keyword>
<dbReference type="Pfam" id="PF00501">
    <property type="entry name" value="AMP-binding"/>
    <property type="match status" value="3"/>
</dbReference>
<evidence type="ECO:0000256" key="8">
    <source>
        <dbReference type="SAM" id="MobiDB-lite"/>
    </source>
</evidence>
<comment type="caution">
    <text evidence="12">The sequence shown here is derived from an EMBL/GenBank/DDBJ whole genome shotgun (WGS) entry which is preliminary data.</text>
</comment>
<dbReference type="InterPro" id="IPR000873">
    <property type="entry name" value="AMP-dep_synth/lig_dom"/>
</dbReference>
<evidence type="ECO:0000256" key="4">
    <source>
        <dbReference type="ARBA" id="ARBA00022450"/>
    </source>
</evidence>
<dbReference type="PANTHER" id="PTHR45527:SF1">
    <property type="entry name" value="FATTY ACID SYNTHASE"/>
    <property type="match status" value="1"/>
</dbReference>
<feature type="domain" description="Carrier" evidence="9">
    <location>
        <begin position="5976"/>
        <end position="6055"/>
    </location>
</feature>
<dbReference type="InterPro" id="IPR006162">
    <property type="entry name" value="Ppantetheine_attach_site"/>
</dbReference>